<name>X1BCR3_9ZZZZ</name>
<dbReference type="AlphaFoldDB" id="X1BCR3"/>
<evidence type="ECO:0000313" key="1">
    <source>
        <dbReference type="EMBL" id="GAG81918.1"/>
    </source>
</evidence>
<gene>
    <name evidence="1" type="ORF">S01H4_23957</name>
</gene>
<organism evidence="1">
    <name type="scientific">marine sediment metagenome</name>
    <dbReference type="NCBI Taxonomy" id="412755"/>
    <lineage>
        <taxon>unclassified sequences</taxon>
        <taxon>metagenomes</taxon>
        <taxon>ecological metagenomes</taxon>
    </lineage>
</organism>
<protein>
    <recommendedName>
        <fullName evidence="2">Fibronectin type-III domain-containing protein</fullName>
    </recommendedName>
</protein>
<reference evidence="1" key="1">
    <citation type="journal article" date="2014" name="Front. Microbiol.">
        <title>High frequency of phylogenetically diverse reductive dehalogenase-homologous genes in deep subseafloor sedimentary metagenomes.</title>
        <authorList>
            <person name="Kawai M."/>
            <person name="Futagami T."/>
            <person name="Toyoda A."/>
            <person name="Takaki Y."/>
            <person name="Nishi S."/>
            <person name="Hori S."/>
            <person name="Arai W."/>
            <person name="Tsubouchi T."/>
            <person name="Morono Y."/>
            <person name="Uchiyama I."/>
            <person name="Ito T."/>
            <person name="Fujiyama A."/>
            <person name="Inagaki F."/>
            <person name="Takami H."/>
        </authorList>
    </citation>
    <scope>NUCLEOTIDE SEQUENCE</scope>
    <source>
        <strain evidence="1">Expedition CK06-06</strain>
    </source>
</reference>
<accession>X1BCR3</accession>
<comment type="caution">
    <text evidence="1">The sequence shown here is derived from an EMBL/GenBank/DDBJ whole genome shotgun (WGS) entry which is preliminary data.</text>
</comment>
<feature type="non-terminal residue" evidence="1">
    <location>
        <position position="1"/>
    </location>
</feature>
<sequence length="232" mass="25747">RSWIQTGESAVTKFALISSKDISDTGPANGENEHISFWSANNATYKPTLIVLYNPPADISVSTKNVSNVESDYLTANGRVNFDGGFTVYKRGFQYGLTKTATWTVYDTGEFTTPEDYSKIIFGLNEGTGYYVRAFAENTNNDVAYGNWVGYTAGDKYGIYEEDNTATICFYVRRFGGKWSIKHGPYTSDQSDIEITKILTEGKGKYQIKFESDVLTGISAGVMCKVDIKARN</sequence>
<dbReference type="EMBL" id="BART01011194">
    <property type="protein sequence ID" value="GAG81918.1"/>
    <property type="molecule type" value="Genomic_DNA"/>
</dbReference>
<proteinExistence type="predicted"/>
<evidence type="ECO:0008006" key="2">
    <source>
        <dbReference type="Google" id="ProtNLM"/>
    </source>
</evidence>